<name>A0A1J0VRJ0_9NOCA</name>
<sequence length="106" mass="10914">MSAALVTAPLTPISTAVEAAAQVSAEQAFSRALHDLGTAMYARGEQDSARALWTQAAEAGHSGAAYDLGMLLMAAGDQVGAENWLKAAARDDARAAASLTELSRRP</sequence>
<dbReference type="AlphaFoldDB" id="A0A1J0VRJ0"/>
<keyword evidence="2" id="KW-1185">Reference proteome</keyword>
<dbReference type="InterPro" id="IPR011990">
    <property type="entry name" value="TPR-like_helical_dom_sf"/>
</dbReference>
<protein>
    <recommendedName>
        <fullName evidence="3">Sel1 repeat family protein</fullName>
    </recommendedName>
</protein>
<evidence type="ECO:0000313" key="1">
    <source>
        <dbReference type="EMBL" id="APE34633.1"/>
    </source>
</evidence>
<reference evidence="1" key="1">
    <citation type="submission" date="2016-11" db="EMBL/GenBank/DDBJ databases">
        <authorList>
            <person name="Jaros S."/>
            <person name="Januszkiewicz K."/>
            <person name="Wedrychowicz H."/>
        </authorList>
    </citation>
    <scope>NUCLEOTIDE SEQUENCE [LARGE SCALE GENOMIC DNA]</scope>
    <source>
        <strain evidence="1">Y48</strain>
    </source>
</reference>
<evidence type="ECO:0008006" key="3">
    <source>
        <dbReference type="Google" id="ProtNLM"/>
    </source>
</evidence>
<dbReference type="KEGG" id="nsl:BOX37_12435"/>
<dbReference type="Proteomes" id="UP000183810">
    <property type="component" value="Chromosome"/>
</dbReference>
<dbReference type="SUPFAM" id="SSF81901">
    <property type="entry name" value="HCP-like"/>
    <property type="match status" value="1"/>
</dbReference>
<proteinExistence type="predicted"/>
<accession>A0A1J0VRJ0</accession>
<dbReference type="Gene3D" id="1.25.40.10">
    <property type="entry name" value="Tetratricopeptide repeat domain"/>
    <property type="match status" value="1"/>
</dbReference>
<gene>
    <name evidence="1" type="ORF">BOX37_12435</name>
</gene>
<dbReference type="EMBL" id="CP018082">
    <property type="protein sequence ID" value="APE34633.1"/>
    <property type="molecule type" value="Genomic_DNA"/>
</dbReference>
<evidence type="ECO:0000313" key="2">
    <source>
        <dbReference type="Proteomes" id="UP000183810"/>
    </source>
</evidence>
<organism evidence="1 2">
    <name type="scientific">Nocardia mangyaensis</name>
    <dbReference type="NCBI Taxonomy" id="2213200"/>
    <lineage>
        <taxon>Bacteria</taxon>
        <taxon>Bacillati</taxon>
        <taxon>Actinomycetota</taxon>
        <taxon>Actinomycetes</taxon>
        <taxon>Mycobacteriales</taxon>
        <taxon>Nocardiaceae</taxon>
        <taxon>Nocardia</taxon>
    </lineage>
</organism>